<feature type="transmembrane region" description="Helical" evidence="1">
    <location>
        <begin position="12"/>
        <end position="33"/>
    </location>
</feature>
<keyword evidence="1" id="KW-0472">Membrane</keyword>
<proteinExistence type="predicted"/>
<evidence type="ECO:0000256" key="1">
    <source>
        <dbReference type="SAM" id="Phobius"/>
    </source>
</evidence>
<feature type="transmembrane region" description="Helical" evidence="1">
    <location>
        <begin position="123"/>
        <end position="144"/>
    </location>
</feature>
<reference evidence="2" key="1">
    <citation type="submission" date="2021-01" db="EMBL/GenBank/DDBJ databases">
        <title>Active Sulfur Cycling in an Early Earth Analoge.</title>
        <authorList>
            <person name="Hahn C.R."/>
            <person name="Youssef N.H."/>
            <person name="Elshahed M."/>
        </authorList>
    </citation>
    <scope>NUCLEOTIDE SEQUENCE</scope>
    <source>
        <strain evidence="2">Zod_Metabat.1151</strain>
    </source>
</reference>
<evidence type="ECO:0000313" key="3">
    <source>
        <dbReference type="Proteomes" id="UP000809243"/>
    </source>
</evidence>
<comment type="caution">
    <text evidence="2">The sequence shown here is derived from an EMBL/GenBank/DDBJ whole genome shotgun (WGS) entry which is preliminary data.</text>
</comment>
<keyword evidence="1" id="KW-0812">Transmembrane</keyword>
<dbReference type="AlphaFoldDB" id="A0A939C9B6"/>
<sequence>MLSKQQKRIAIAYLALQAAVWAKSMLFFAWFGHGKAMEYSMQAFSNEALQFDFIFHNSVHVLIGLLAIGFGASLRNFELRKPGTALRSAGKLAAFVLAAVAVHNFAYWFTAVHPSIEYSAFDFARDCALLLAAVVAGYAVKAAWLKIKCKQNN</sequence>
<organism evidence="2 3">
    <name type="scientific">Candidatus Iainarchaeum sp</name>
    <dbReference type="NCBI Taxonomy" id="3101447"/>
    <lineage>
        <taxon>Archaea</taxon>
        <taxon>Candidatus Iainarchaeota</taxon>
        <taxon>Candidatus Iainarchaeia</taxon>
        <taxon>Candidatus Iainarchaeales</taxon>
        <taxon>Candidatus Iainarchaeaceae</taxon>
        <taxon>Candidatus Iainarchaeum</taxon>
    </lineage>
</organism>
<protein>
    <submittedName>
        <fullName evidence="2">Uncharacterized protein</fullName>
    </submittedName>
</protein>
<dbReference type="EMBL" id="JAFGDB010000099">
    <property type="protein sequence ID" value="MBN2067907.1"/>
    <property type="molecule type" value="Genomic_DNA"/>
</dbReference>
<feature type="transmembrane region" description="Helical" evidence="1">
    <location>
        <begin position="92"/>
        <end position="111"/>
    </location>
</feature>
<accession>A0A939C9B6</accession>
<name>A0A939C9B6_9ARCH</name>
<gene>
    <name evidence="2" type="ORF">JW744_05555</name>
</gene>
<evidence type="ECO:0000313" key="2">
    <source>
        <dbReference type="EMBL" id="MBN2067907.1"/>
    </source>
</evidence>
<feature type="transmembrane region" description="Helical" evidence="1">
    <location>
        <begin position="53"/>
        <end position="72"/>
    </location>
</feature>
<dbReference type="Proteomes" id="UP000809243">
    <property type="component" value="Unassembled WGS sequence"/>
</dbReference>
<keyword evidence="1" id="KW-1133">Transmembrane helix</keyword>